<sequence length="108" mass="11992">DSDTESIAGSDIAENAVKSSYIFDNFLPNQNENAADNNVNVKAGLDFYSRYDYELGLDSPNDNSLFVNLNSNVNPENNEDLIFTVNSEKVADPKRRADDKVTKKLIGK</sequence>
<gene>
    <name evidence="1" type="ORF">g.47202</name>
</gene>
<evidence type="ECO:0000313" key="1">
    <source>
        <dbReference type="EMBL" id="JAS56975.1"/>
    </source>
</evidence>
<proteinExistence type="predicted"/>
<name>A0A1B6G3F6_9HEMI</name>
<protein>
    <submittedName>
        <fullName evidence="1">Uncharacterized protein</fullName>
    </submittedName>
</protein>
<feature type="non-terminal residue" evidence="1">
    <location>
        <position position="108"/>
    </location>
</feature>
<dbReference type="EMBL" id="GECZ01012794">
    <property type="protein sequence ID" value="JAS56975.1"/>
    <property type="molecule type" value="Transcribed_RNA"/>
</dbReference>
<feature type="non-terminal residue" evidence="1">
    <location>
        <position position="1"/>
    </location>
</feature>
<reference evidence="1" key="1">
    <citation type="submission" date="2015-11" db="EMBL/GenBank/DDBJ databases">
        <title>De novo transcriptome assembly of four potential Pierce s Disease insect vectors from Arizona vineyards.</title>
        <authorList>
            <person name="Tassone E.E."/>
        </authorList>
    </citation>
    <scope>NUCLEOTIDE SEQUENCE</scope>
</reference>
<dbReference type="AlphaFoldDB" id="A0A1B6G3F6"/>
<accession>A0A1B6G3F6</accession>
<organism evidence="1">
    <name type="scientific">Cuerna arida</name>
    <dbReference type="NCBI Taxonomy" id="1464854"/>
    <lineage>
        <taxon>Eukaryota</taxon>
        <taxon>Metazoa</taxon>
        <taxon>Ecdysozoa</taxon>
        <taxon>Arthropoda</taxon>
        <taxon>Hexapoda</taxon>
        <taxon>Insecta</taxon>
        <taxon>Pterygota</taxon>
        <taxon>Neoptera</taxon>
        <taxon>Paraneoptera</taxon>
        <taxon>Hemiptera</taxon>
        <taxon>Auchenorrhyncha</taxon>
        <taxon>Membracoidea</taxon>
        <taxon>Cicadellidae</taxon>
        <taxon>Cicadellinae</taxon>
        <taxon>Proconiini</taxon>
        <taxon>Cuerna</taxon>
    </lineage>
</organism>